<dbReference type="GO" id="GO:0005886">
    <property type="term" value="C:plasma membrane"/>
    <property type="evidence" value="ECO:0007669"/>
    <property type="project" value="UniProtKB-SubCell"/>
</dbReference>
<evidence type="ECO:0000313" key="8">
    <source>
        <dbReference type="EMBL" id="BBL79124.1"/>
    </source>
</evidence>
<keyword evidence="7" id="KW-0139">CF(1)</keyword>
<dbReference type="GO" id="GO:0046933">
    <property type="term" value="F:proton-transporting ATP synthase activity, rotational mechanism"/>
    <property type="evidence" value="ECO:0007669"/>
    <property type="project" value="UniProtKB-UniRule"/>
</dbReference>
<evidence type="ECO:0000256" key="2">
    <source>
        <dbReference type="ARBA" id="ARBA00022448"/>
    </source>
</evidence>
<gene>
    <name evidence="7 8" type="primary">atpH</name>
    <name evidence="8" type="ORF">RxyAA322_09780</name>
</gene>
<dbReference type="AlphaFoldDB" id="A0A510HGR1"/>
<evidence type="ECO:0000313" key="9">
    <source>
        <dbReference type="Proteomes" id="UP000318065"/>
    </source>
</evidence>
<reference evidence="8" key="1">
    <citation type="journal article" date="2019" name="Microbiol. Resour. Announc.">
        <title>Complete Genome Sequence of Rubrobacter xylanophilus Strain AA3-22, Isolated from Arima Onsen in Japan.</title>
        <authorList>
            <person name="Tomariguchi N."/>
            <person name="Miyazaki K."/>
        </authorList>
    </citation>
    <scope>NUCLEOTIDE SEQUENCE [LARGE SCALE GENOMIC DNA]</scope>
    <source>
        <strain evidence="8">AA3-22</strain>
    </source>
</reference>
<keyword evidence="2 7" id="KW-0813">Transport</keyword>
<proteinExistence type="inferred from homology"/>
<keyword evidence="3 7" id="KW-0375">Hydrogen ion transport</keyword>
<comment type="subcellular location">
    <subcellularLocation>
        <location evidence="7">Cell membrane</location>
        <topology evidence="7">Peripheral membrane protein</topology>
    </subcellularLocation>
    <subcellularLocation>
        <location evidence="1">Membrane</location>
    </subcellularLocation>
</comment>
<evidence type="ECO:0000256" key="7">
    <source>
        <dbReference type="HAMAP-Rule" id="MF_01416"/>
    </source>
</evidence>
<dbReference type="HAMAP" id="MF_01416">
    <property type="entry name" value="ATP_synth_delta_bact"/>
    <property type="match status" value="1"/>
</dbReference>
<sequence>MSAVSTYAEALFGAAREKDELERVLGDLREFSEALRESEELELFFYGEQISEREKRRAIEALTEGMSSLTTNFLKVLCDNRREEIFEDVVRRYGEMVEEHLGRVEVEVVTATELSEEMRERIRERIARILQGREVILRTSVDPGIVGGAIFRFKDRLVDGSIRGRLEGLREAMLERGVV</sequence>
<evidence type="ECO:0000256" key="4">
    <source>
        <dbReference type="ARBA" id="ARBA00023065"/>
    </source>
</evidence>
<comment type="similarity">
    <text evidence="7">Belongs to the ATPase delta chain family.</text>
</comment>
<dbReference type="OrthoDB" id="5242917at2"/>
<organism evidence="8 9">
    <name type="scientific">Rubrobacter xylanophilus</name>
    <dbReference type="NCBI Taxonomy" id="49319"/>
    <lineage>
        <taxon>Bacteria</taxon>
        <taxon>Bacillati</taxon>
        <taxon>Actinomycetota</taxon>
        <taxon>Rubrobacteria</taxon>
        <taxon>Rubrobacterales</taxon>
        <taxon>Rubrobacteraceae</taxon>
        <taxon>Rubrobacter</taxon>
    </lineage>
</organism>
<keyword evidence="6 7" id="KW-0066">ATP synthesis</keyword>
<keyword evidence="5 7" id="KW-0472">Membrane</keyword>
<comment type="function">
    <text evidence="7">This protein is part of the stalk that links CF(0) to CF(1). It either transmits conformational changes from CF(0) to CF(1) or is implicated in proton conduction.</text>
</comment>
<name>A0A510HGR1_9ACTN</name>
<dbReference type="Gene3D" id="1.10.520.20">
    <property type="entry name" value="N-terminal domain of the delta subunit of the F1F0-ATP synthase"/>
    <property type="match status" value="1"/>
</dbReference>
<evidence type="ECO:0000256" key="1">
    <source>
        <dbReference type="ARBA" id="ARBA00004370"/>
    </source>
</evidence>
<dbReference type="PRINTS" id="PR00125">
    <property type="entry name" value="ATPASEDELTA"/>
</dbReference>
<accession>A0A510HGR1</accession>
<dbReference type="NCBIfam" id="TIGR01145">
    <property type="entry name" value="ATP_synt_delta"/>
    <property type="match status" value="1"/>
</dbReference>
<keyword evidence="7" id="KW-1003">Cell membrane</keyword>
<dbReference type="SUPFAM" id="SSF47928">
    <property type="entry name" value="N-terminal domain of the delta subunit of the F1F0-ATP synthase"/>
    <property type="match status" value="1"/>
</dbReference>
<keyword evidence="9" id="KW-1185">Reference proteome</keyword>
<dbReference type="GO" id="GO:0045259">
    <property type="term" value="C:proton-transporting ATP synthase complex"/>
    <property type="evidence" value="ECO:0007669"/>
    <property type="project" value="UniProtKB-KW"/>
</dbReference>
<protein>
    <recommendedName>
        <fullName evidence="7">ATP synthase subunit delta</fullName>
    </recommendedName>
    <alternativeName>
        <fullName evidence="7">ATP synthase F(1) sector subunit delta</fullName>
    </alternativeName>
    <alternativeName>
        <fullName evidence="7">F-type ATPase subunit delta</fullName>
        <shortName evidence="7">F-ATPase subunit delta</shortName>
    </alternativeName>
</protein>
<comment type="function">
    <text evidence="7">F(1)F(0) ATP synthase produces ATP from ADP in the presence of a proton or sodium gradient. F-type ATPases consist of two structural domains, F(1) containing the extramembraneous catalytic core and F(0) containing the membrane proton channel, linked together by a central stalk and a peripheral stalk. During catalysis, ATP synthesis in the catalytic domain of F(1) is coupled via a rotary mechanism of the central stalk subunits to proton translocation.</text>
</comment>
<dbReference type="InterPro" id="IPR026015">
    <property type="entry name" value="ATP_synth_OSCP/delta_N_sf"/>
</dbReference>
<evidence type="ECO:0000256" key="6">
    <source>
        <dbReference type="ARBA" id="ARBA00023310"/>
    </source>
</evidence>
<dbReference type="PANTHER" id="PTHR11910">
    <property type="entry name" value="ATP SYNTHASE DELTA CHAIN"/>
    <property type="match status" value="1"/>
</dbReference>
<dbReference type="InterPro" id="IPR000711">
    <property type="entry name" value="ATPase_OSCP/dsu"/>
</dbReference>
<keyword evidence="4 7" id="KW-0406">Ion transport</keyword>
<dbReference type="RefSeq" id="WP_143527171.1">
    <property type="nucleotide sequence ID" value="NZ_AP019791.1"/>
</dbReference>
<dbReference type="EMBL" id="AP019791">
    <property type="protein sequence ID" value="BBL79124.1"/>
    <property type="molecule type" value="Genomic_DNA"/>
</dbReference>
<dbReference type="Proteomes" id="UP000318065">
    <property type="component" value="Chromosome"/>
</dbReference>
<dbReference type="Pfam" id="PF00213">
    <property type="entry name" value="OSCP"/>
    <property type="match status" value="1"/>
</dbReference>
<evidence type="ECO:0000256" key="3">
    <source>
        <dbReference type="ARBA" id="ARBA00022781"/>
    </source>
</evidence>
<evidence type="ECO:0000256" key="5">
    <source>
        <dbReference type="ARBA" id="ARBA00023136"/>
    </source>
</evidence>